<proteinExistence type="inferred from homology"/>
<evidence type="ECO:0000313" key="10">
    <source>
        <dbReference type="Proteomes" id="UP001049176"/>
    </source>
</evidence>
<keyword evidence="2 7" id="KW-0812">Transmembrane</keyword>
<evidence type="ECO:0000256" key="7">
    <source>
        <dbReference type="SAM" id="Phobius"/>
    </source>
</evidence>
<dbReference type="PANTHER" id="PTHR33048:SF47">
    <property type="entry name" value="INTEGRAL MEMBRANE PROTEIN-RELATED"/>
    <property type="match status" value="1"/>
</dbReference>
<feature type="region of interest" description="Disordered" evidence="6">
    <location>
        <begin position="283"/>
        <end position="305"/>
    </location>
</feature>
<name>A0A9P7V0M8_9AGAR</name>
<dbReference type="InterPro" id="IPR049326">
    <property type="entry name" value="Rhodopsin_dom_fungi"/>
</dbReference>
<dbReference type="EMBL" id="CM032181">
    <property type="protein sequence ID" value="KAG7098170.1"/>
    <property type="molecule type" value="Genomic_DNA"/>
</dbReference>
<reference evidence="9" key="1">
    <citation type="journal article" date="2021" name="Genome Biol. Evol.">
        <title>The assembled and annotated genome of the fairy-ring fungus Marasmius oreades.</title>
        <authorList>
            <person name="Hiltunen M."/>
            <person name="Ament-Velasquez S.L."/>
            <person name="Johannesson H."/>
        </authorList>
    </citation>
    <scope>NUCLEOTIDE SEQUENCE</scope>
    <source>
        <strain evidence="9">03SP1</strain>
    </source>
</reference>
<dbReference type="GO" id="GO:0016020">
    <property type="term" value="C:membrane"/>
    <property type="evidence" value="ECO:0007669"/>
    <property type="project" value="UniProtKB-SubCell"/>
</dbReference>
<evidence type="ECO:0000256" key="1">
    <source>
        <dbReference type="ARBA" id="ARBA00004141"/>
    </source>
</evidence>
<organism evidence="9 10">
    <name type="scientific">Marasmius oreades</name>
    <name type="common">fairy-ring Marasmius</name>
    <dbReference type="NCBI Taxonomy" id="181124"/>
    <lineage>
        <taxon>Eukaryota</taxon>
        <taxon>Fungi</taxon>
        <taxon>Dikarya</taxon>
        <taxon>Basidiomycota</taxon>
        <taxon>Agaricomycotina</taxon>
        <taxon>Agaricomycetes</taxon>
        <taxon>Agaricomycetidae</taxon>
        <taxon>Agaricales</taxon>
        <taxon>Marasmiineae</taxon>
        <taxon>Marasmiaceae</taxon>
        <taxon>Marasmius</taxon>
    </lineage>
</organism>
<comment type="similarity">
    <text evidence="5">Belongs to the SAT4 family.</text>
</comment>
<dbReference type="InterPro" id="IPR052337">
    <property type="entry name" value="SAT4-like"/>
</dbReference>
<comment type="subcellular location">
    <subcellularLocation>
        <location evidence="1">Membrane</location>
        <topology evidence="1">Multi-pass membrane protein</topology>
    </subcellularLocation>
</comment>
<accession>A0A9P7V0M8</accession>
<feature type="domain" description="Rhodopsin" evidence="8">
    <location>
        <begin position="30"/>
        <end position="250"/>
    </location>
</feature>
<dbReference type="KEGG" id="more:E1B28_000138"/>
<evidence type="ECO:0000256" key="3">
    <source>
        <dbReference type="ARBA" id="ARBA00022989"/>
    </source>
</evidence>
<evidence type="ECO:0000259" key="8">
    <source>
        <dbReference type="Pfam" id="PF20684"/>
    </source>
</evidence>
<sequence>MVLDSRDPYVAIGITGVVCGIPTFLTTVYRFYIRQSRYWADDLLVLLAGLCMFLGGVSTFIHITISPGRSKQGMVAVYYLMATMYYGVLWFSRLSMLFSIIRIHPGCALGFGHRFSTKRMLYGVSVAFSAILVFLLCQVFWVCEPENAITKWKDAERPQCALTKQIATTQVIADFSSDLILVLVPLQLIQSLSSRTLRHRLTWIFSTAIITTAASIPHAVFIIKQMGPQEIIAAYVQACIGLIVCNLPVVATRLITLWSTRVGQTSQVNVGRSKMTCTSINFVSPGGTQTRPNTNMQSNNVRSGASNAAANTLEIDTTMTTGGALSGSGWLRWDPDLPDEYSNPSSPAHTSQDVHPVPVHLDYRSPHCEEEDPGIGEYQLHPHINYHSEGRPKAKPSSSVSVSFYPPPPEPIFTPQLKHDL</sequence>
<dbReference type="PANTHER" id="PTHR33048">
    <property type="entry name" value="PTH11-LIKE INTEGRAL MEMBRANE PROTEIN (AFU_ORTHOLOGUE AFUA_5G11245)"/>
    <property type="match status" value="1"/>
</dbReference>
<gene>
    <name evidence="9" type="ORF">E1B28_000138</name>
</gene>
<dbReference type="RefSeq" id="XP_043014640.1">
    <property type="nucleotide sequence ID" value="XM_043145940.1"/>
</dbReference>
<keyword evidence="3 7" id="KW-1133">Transmembrane helix</keyword>
<dbReference type="Pfam" id="PF20684">
    <property type="entry name" value="Fung_rhodopsin"/>
    <property type="match status" value="1"/>
</dbReference>
<feature type="region of interest" description="Disordered" evidence="6">
    <location>
        <begin position="336"/>
        <end position="421"/>
    </location>
</feature>
<feature type="compositionally biased region" description="Polar residues" evidence="6">
    <location>
        <begin position="342"/>
        <end position="353"/>
    </location>
</feature>
<feature type="transmembrane region" description="Helical" evidence="7">
    <location>
        <begin position="12"/>
        <end position="32"/>
    </location>
</feature>
<feature type="transmembrane region" description="Helical" evidence="7">
    <location>
        <begin position="232"/>
        <end position="251"/>
    </location>
</feature>
<keyword evidence="4 7" id="KW-0472">Membrane</keyword>
<evidence type="ECO:0000256" key="4">
    <source>
        <dbReference type="ARBA" id="ARBA00023136"/>
    </source>
</evidence>
<feature type="transmembrane region" description="Helical" evidence="7">
    <location>
        <begin position="121"/>
        <end position="142"/>
    </location>
</feature>
<dbReference type="Proteomes" id="UP001049176">
    <property type="component" value="Chromosome 1"/>
</dbReference>
<keyword evidence="10" id="KW-1185">Reference proteome</keyword>
<feature type="transmembrane region" description="Helical" evidence="7">
    <location>
        <begin position="201"/>
        <end position="220"/>
    </location>
</feature>
<feature type="transmembrane region" description="Helical" evidence="7">
    <location>
        <begin position="77"/>
        <end position="101"/>
    </location>
</feature>
<evidence type="ECO:0000256" key="5">
    <source>
        <dbReference type="ARBA" id="ARBA00038359"/>
    </source>
</evidence>
<dbReference type="AlphaFoldDB" id="A0A9P7V0M8"/>
<comment type="caution">
    <text evidence="9">The sequence shown here is derived from an EMBL/GenBank/DDBJ whole genome shotgun (WGS) entry which is preliminary data.</text>
</comment>
<feature type="transmembrane region" description="Helical" evidence="7">
    <location>
        <begin position="44"/>
        <end position="65"/>
    </location>
</feature>
<evidence type="ECO:0000256" key="2">
    <source>
        <dbReference type="ARBA" id="ARBA00022692"/>
    </source>
</evidence>
<protein>
    <recommendedName>
        <fullName evidence="8">Rhodopsin domain-containing protein</fullName>
    </recommendedName>
</protein>
<evidence type="ECO:0000256" key="6">
    <source>
        <dbReference type="SAM" id="MobiDB-lite"/>
    </source>
</evidence>
<dbReference type="GeneID" id="66069214"/>
<dbReference type="OrthoDB" id="444631at2759"/>
<evidence type="ECO:0000313" key="9">
    <source>
        <dbReference type="EMBL" id="KAG7098170.1"/>
    </source>
</evidence>